<evidence type="ECO:0000256" key="1">
    <source>
        <dbReference type="SAM" id="MobiDB-lite"/>
    </source>
</evidence>
<evidence type="ECO:0000313" key="3">
    <source>
        <dbReference type="Proteomes" id="UP001596137"/>
    </source>
</evidence>
<organism evidence="2 3">
    <name type="scientific">Sphaerisporangium aureirubrum</name>
    <dbReference type="NCBI Taxonomy" id="1544736"/>
    <lineage>
        <taxon>Bacteria</taxon>
        <taxon>Bacillati</taxon>
        <taxon>Actinomycetota</taxon>
        <taxon>Actinomycetes</taxon>
        <taxon>Streptosporangiales</taxon>
        <taxon>Streptosporangiaceae</taxon>
        <taxon>Sphaerisporangium</taxon>
    </lineage>
</organism>
<dbReference type="RefSeq" id="WP_380752487.1">
    <property type="nucleotide sequence ID" value="NZ_JBHSRF010000017.1"/>
</dbReference>
<dbReference type="SUPFAM" id="SSF52266">
    <property type="entry name" value="SGNH hydrolase"/>
    <property type="match status" value="1"/>
</dbReference>
<gene>
    <name evidence="2" type="ORF">ACFP1K_14890</name>
</gene>
<dbReference type="InterPro" id="IPR036514">
    <property type="entry name" value="SGNH_hydro_sf"/>
</dbReference>
<keyword evidence="3" id="KW-1185">Reference proteome</keyword>
<name>A0ABW1NGQ2_9ACTN</name>
<evidence type="ECO:0000313" key="2">
    <source>
        <dbReference type="EMBL" id="MFC6082450.1"/>
    </source>
</evidence>
<protein>
    <recommendedName>
        <fullName evidence="4">SGNH/GDSL hydrolase family protein</fullName>
    </recommendedName>
</protein>
<evidence type="ECO:0008006" key="4">
    <source>
        <dbReference type="Google" id="ProtNLM"/>
    </source>
</evidence>
<dbReference type="Gene3D" id="3.40.50.1110">
    <property type="entry name" value="SGNH hydrolase"/>
    <property type="match status" value="1"/>
</dbReference>
<accession>A0ABW1NGQ2</accession>
<reference evidence="3" key="1">
    <citation type="journal article" date="2019" name="Int. J. Syst. Evol. Microbiol.">
        <title>The Global Catalogue of Microorganisms (GCM) 10K type strain sequencing project: providing services to taxonomists for standard genome sequencing and annotation.</title>
        <authorList>
            <consortium name="The Broad Institute Genomics Platform"/>
            <consortium name="The Broad Institute Genome Sequencing Center for Infectious Disease"/>
            <person name="Wu L."/>
            <person name="Ma J."/>
        </authorList>
    </citation>
    <scope>NUCLEOTIDE SEQUENCE [LARGE SCALE GENOMIC DNA]</scope>
    <source>
        <strain evidence="3">JCM 30346</strain>
    </source>
</reference>
<comment type="caution">
    <text evidence="2">The sequence shown here is derived from an EMBL/GenBank/DDBJ whole genome shotgun (WGS) entry which is preliminary data.</text>
</comment>
<dbReference type="EMBL" id="JBHSRF010000017">
    <property type="protein sequence ID" value="MFC6082450.1"/>
    <property type="molecule type" value="Genomic_DNA"/>
</dbReference>
<feature type="region of interest" description="Disordered" evidence="1">
    <location>
        <begin position="327"/>
        <end position="350"/>
    </location>
</feature>
<dbReference type="Proteomes" id="UP001596137">
    <property type="component" value="Unassembled WGS sequence"/>
</dbReference>
<proteinExistence type="predicted"/>
<sequence>MSDIGNKWLWPTGELGRLARAMRVNETGRFSDGKNWTDFLVEWATGETLMWGNRDLAIGKSTNYRTLSGYSVLGVESWDKPVEPRIPLELEEYLKVLKTPSKPTKPLPEIRYVNYAMGGAIVTRDWSPKFGALTYLRGQVEDYVAQRNLTSKPFTEDTLHVIWVGLNDFVTAVRPDYDPKIKSLPSTLDYGAWLSWSQTNPKDLTGGVGVFPAVAEIQSLVETINSSFPGEADKHHFMVIDLPSVYNAIRFMEGLGESKWIGQAEAIDPVIRRYNALLESLVQKWPAGPDAPDPARVHLVRMSAWMDYVSENLATWQLSKKAQDKGVRPFYTPGLPPQPKQDPTSSDMRRRITTSDLAHPTEAVYGIIARYFVSQLLANGYTLGRLTDDTWPDHAPFGNLPFDVPK</sequence>